<dbReference type="InterPro" id="IPR011989">
    <property type="entry name" value="ARM-like"/>
</dbReference>
<dbReference type="Proteomes" id="UP000799118">
    <property type="component" value="Unassembled WGS sequence"/>
</dbReference>
<reference evidence="4" key="1">
    <citation type="journal article" date="2019" name="Environ. Microbiol.">
        <title>Fungal ecological strategies reflected in gene transcription - a case study of two litter decomposers.</title>
        <authorList>
            <person name="Barbi F."/>
            <person name="Kohler A."/>
            <person name="Barry K."/>
            <person name="Baskaran P."/>
            <person name="Daum C."/>
            <person name="Fauchery L."/>
            <person name="Ihrmark K."/>
            <person name="Kuo A."/>
            <person name="LaButti K."/>
            <person name="Lipzen A."/>
            <person name="Morin E."/>
            <person name="Grigoriev I.V."/>
            <person name="Henrissat B."/>
            <person name="Lindahl B."/>
            <person name="Martin F."/>
        </authorList>
    </citation>
    <scope>NUCLEOTIDE SEQUENCE</scope>
    <source>
        <strain evidence="4">JB14</strain>
    </source>
</reference>
<gene>
    <name evidence="4" type="ORF">BT96DRAFT_920833</name>
</gene>
<dbReference type="InterPro" id="IPR024660">
    <property type="entry name" value="UCS_central_dom"/>
</dbReference>
<dbReference type="SUPFAM" id="SSF48371">
    <property type="entry name" value="ARM repeat"/>
    <property type="match status" value="1"/>
</dbReference>
<feature type="domain" description="UNC-45/Cro1/She4 central" evidence="3">
    <location>
        <begin position="16"/>
        <end position="176"/>
    </location>
</feature>
<dbReference type="PANTHER" id="PTHR45994">
    <property type="entry name" value="FI21225P1"/>
    <property type="match status" value="1"/>
</dbReference>
<organism evidence="4 5">
    <name type="scientific">Gymnopus androsaceus JB14</name>
    <dbReference type="NCBI Taxonomy" id="1447944"/>
    <lineage>
        <taxon>Eukaryota</taxon>
        <taxon>Fungi</taxon>
        <taxon>Dikarya</taxon>
        <taxon>Basidiomycota</taxon>
        <taxon>Agaricomycotina</taxon>
        <taxon>Agaricomycetes</taxon>
        <taxon>Agaricomycetidae</taxon>
        <taxon>Agaricales</taxon>
        <taxon>Marasmiineae</taxon>
        <taxon>Omphalotaceae</taxon>
        <taxon>Gymnopus</taxon>
    </lineage>
</organism>
<accession>A0A6A4HM88</accession>
<evidence type="ECO:0000259" key="3">
    <source>
        <dbReference type="Pfam" id="PF11701"/>
    </source>
</evidence>
<dbReference type="Gene3D" id="1.25.10.10">
    <property type="entry name" value="Leucine-rich Repeat Variant"/>
    <property type="match status" value="1"/>
</dbReference>
<dbReference type="OrthoDB" id="199930at2759"/>
<proteinExistence type="predicted"/>
<dbReference type="GO" id="GO:0005737">
    <property type="term" value="C:cytoplasm"/>
    <property type="evidence" value="ECO:0007669"/>
    <property type="project" value="UniProtKB-SubCell"/>
</dbReference>
<keyword evidence="5" id="KW-1185">Reference proteome</keyword>
<dbReference type="InterPro" id="IPR016024">
    <property type="entry name" value="ARM-type_fold"/>
</dbReference>
<dbReference type="AlphaFoldDB" id="A0A6A4HM88"/>
<dbReference type="GO" id="GO:0051879">
    <property type="term" value="F:Hsp90 protein binding"/>
    <property type="evidence" value="ECO:0007669"/>
    <property type="project" value="TreeGrafter"/>
</dbReference>
<sequence length="657" mass="70662">MSDTQTTALPDELSYIITAFIPSEPSESRSKAYLILSAFCQGVRQAHPPNGQEPDPATEALVKIFSPLVIPRLEETTENDLLVGISFLTALFQVDWQSASLIFQHEMVQELIMDSVELTPSAELSLNVAHLLGQACGYKPCRAALSPQATQWLESKSRTTQDASLRAAAAIALIKLKKGSVADSAADDLTASPAANPVDDGLATVMKKLVIDGSDQSSLADAVEGLAYLSTDATIKEEISKDSQFLKRLFSLVPKRKSTAITESTSTILYGVLIIIANVCAYRPQLTEEQKQMEKLRKMAKSTGTSSEGSDSLNDDVRVKDRVKRLITAGVLDVFATALPSTDTPGIRINIGKALLDIVTDKDNRGKVLQHGGAKLLILLIQKATSELKDKAELDVAYLPPIQALAKLAITSSPVAVFGPNEGALFDAIRPFYLLLRHSAAKQLQRFEALMALTNLASATPEVSSRVANTDGLLDHVELLLLDDHPMVQRASVELLCNLIAGSEKVFDRYSGADGAGKSKLRIILALSDVEDLQTRLAASGALATLTSAPSACKALLDIQRERHRVFPILTLLIDPSAAPADDQLDNECYPGLVHRGVVCACNLLLSAEAETDRKVMRKEAEESGLVKALQNTVENNGMAQIVQSASEALKFLLGTS</sequence>
<evidence type="ECO:0000313" key="5">
    <source>
        <dbReference type="Proteomes" id="UP000799118"/>
    </source>
</evidence>
<keyword evidence="2" id="KW-0963">Cytoplasm</keyword>
<dbReference type="EMBL" id="ML769482">
    <property type="protein sequence ID" value="KAE9398518.1"/>
    <property type="molecule type" value="Genomic_DNA"/>
</dbReference>
<evidence type="ECO:0000256" key="1">
    <source>
        <dbReference type="ARBA" id="ARBA00004496"/>
    </source>
</evidence>
<dbReference type="PANTHER" id="PTHR45994:SF1">
    <property type="entry name" value="FI21225P1"/>
    <property type="match status" value="1"/>
</dbReference>
<evidence type="ECO:0000256" key="2">
    <source>
        <dbReference type="ARBA" id="ARBA00022490"/>
    </source>
</evidence>
<protein>
    <recommendedName>
        <fullName evidence="3">UNC-45/Cro1/She4 central domain-containing protein</fullName>
    </recommendedName>
</protein>
<name>A0A6A4HM88_9AGAR</name>
<evidence type="ECO:0000313" key="4">
    <source>
        <dbReference type="EMBL" id="KAE9398518.1"/>
    </source>
</evidence>
<comment type="subcellular location">
    <subcellularLocation>
        <location evidence="1">Cytoplasm</location>
    </subcellularLocation>
</comment>
<dbReference type="Pfam" id="PF11701">
    <property type="entry name" value="UNC45-central"/>
    <property type="match status" value="1"/>
</dbReference>